<dbReference type="GO" id="GO:0051302">
    <property type="term" value="P:regulation of cell division"/>
    <property type="evidence" value="ECO:0007669"/>
    <property type="project" value="TreeGrafter"/>
</dbReference>
<dbReference type="InterPro" id="IPR036597">
    <property type="entry name" value="Fido-like_dom_sf"/>
</dbReference>
<dbReference type="GO" id="GO:0005524">
    <property type="term" value="F:ATP binding"/>
    <property type="evidence" value="ECO:0007669"/>
    <property type="project" value="UniProtKB-KW"/>
</dbReference>
<keyword evidence="4" id="KW-0067">ATP-binding</keyword>
<keyword evidence="2" id="KW-0548">Nucleotidyltransferase</keyword>
<dbReference type="EC" id="2.7.7.108" evidence="5"/>
<proteinExistence type="predicted"/>
<evidence type="ECO:0000256" key="7">
    <source>
        <dbReference type="ARBA" id="ARBA00048696"/>
    </source>
</evidence>
<accession>Q4L0U9</accession>
<comment type="catalytic activity">
    <reaction evidence="7">
        <text>L-tyrosyl-[protein] + ATP = O-(5'-adenylyl)-L-tyrosyl-[protein] + diphosphate</text>
        <dbReference type="Rhea" id="RHEA:54288"/>
        <dbReference type="Rhea" id="RHEA-COMP:10136"/>
        <dbReference type="Rhea" id="RHEA-COMP:13846"/>
        <dbReference type="ChEBI" id="CHEBI:30616"/>
        <dbReference type="ChEBI" id="CHEBI:33019"/>
        <dbReference type="ChEBI" id="CHEBI:46858"/>
        <dbReference type="ChEBI" id="CHEBI:83624"/>
        <dbReference type="EC" id="2.7.7.108"/>
    </reaction>
</comment>
<dbReference type="Pfam" id="PF02661">
    <property type="entry name" value="Fic"/>
    <property type="match status" value="1"/>
</dbReference>
<evidence type="ECO:0000256" key="5">
    <source>
        <dbReference type="ARBA" id="ARBA00034531"/>
    </source>
</evidence>
<evidence type="ECO:0000256" key="6">
    <source>
        <dbReference type="ARBA" id="ARBA00047939"/>
    </source>
</evidence>
<dbReference type="AlphaFoldDB" id="Q4L0U9"/>
<dbReference type="SUPFAM" id="SSF140931">
    <property type="entry name" value="Fic-like"/>
    <property type="match status" value="1"/>
</dbReference>
<dbReference type="GO" id="GO:0070733">
    <property type="term" value="F:AMPylase activity"/>
    <property type="evidence" value="ECO:0007669"/>
    <property type="project" value="UniProtKB-EC"/>
</dbReference>
<dbReference type="PROSITE" id="PS51459">
    <property type="entry name" value="FIDO"/>
    <property type="match status" value="1"/>
</dbReference>
<feature type="domain" description="Fido" evidence="8">
    <location>
        <begin position="60"/>
        <end position="197"/>
    </location>
</feature>
<geneLocation type="plasmid" evidence="9">
    <name>pF1947</name>
</geneLocation>
<keyword evidence="3" id="KW-0547">Nucleotide-binding</keyword>
<dbReference type="PANTHER" id="PTHR39560:SF1">
    <property type="entry name" value="PROTEIN ADENYLYLTRANSFERASE FIC-RELATED"/>
    <property type="match status" value="1"/>
</dbReference>
<comment type="catalytic activity">
    <reaction evidence="6">
        <text>L-threonyl-[protein] + ATP = 3-O-(5'-adenylyl)-L-threonyl-[protein] + diphosphate</text>
        <dbReference type="Rhea" id="RHEA:54292"/>
        <dbReference type="Rhea" id="RHEA-COMP:11060"/>
        <dbReference type="Rhea" id="RHEA-COMP:13847"/>
        <dbReference type="ChEBI" id="CHEBI:30013"/>
        <dbReference type="ChEBI" id="CHEBI:30616"/>
        <dbReference type="ChEBI" id="CHEBI:33019"/>
        <dbReference type="ChEBI" id="CHEBI:138113"/>
        <dbReference type="EC" id="2.7.7.108"/>
    </reaction>
</comment>
<reference evidence="9" key="1">
    <citation type="submission" date="2004-06" db="EMBL/GenBank/DDBJ databases">
        <title>Haemophilus influenzae biogroup aegyptius pF1947 sequence.</title>
        <authorList>
            <person name="McGillivary G."/>
            <person name="Actis L.A."/>
        </authorList>
    </citation>
    <scope>NUCLEOTIDE SEQUENCE</scope>
    <source>
        <plasmid evidence="9">pF1947</plasmid>
    </source>
</reference>
<keyword evidence="9" id="KW-0614">Plasmid</keyword>
<sequence>MKNLGEKFMKYTGFDSHVDENGVLKNYLGIKDQYKLEAAERDITSYKESIFKDNPIKGKFDLKHLQDIHKYLFGDIYPFAGKIRDGYLQKGQQDFTMGYRIIPQAEKLFTQLKNEQFLKKTDPEKIAGRLAYYMGEINAIHPFREGNGRTQRIFISQLAKEAGFELTFSKSTQEEMINASIQAHRCDYKGLESIIEKGLTPLSLNSENEYKIDFSFNKEESEKLGQKSYDVLVNGVRADNLLKKDSQLSMALEGLATHKDIQQKGITAEALKSGIIQPLMLNNEFKVNRPEARTINATGSKIEPKTQELQAQKANSFSL</sequence>
<dbReference type="EMBL" id="AY647243">
    <property type="protein sequence ID" value="AAV40872.1"/>
    <property type="molecule type" value="Genomic_DNA"/>
</dbReference>
<evidence type="ECO:0000256" key="2">
    <source>
        <dbReference type="ARBA" id="ARBA00022695"/>
    </source>
</evidence>
<evidence type="ECO:0000256" key="4">
    <source>
        <dbReference type="ARBA" id="ARBA00022840"/>
    </source>
</evidence>
<evidence type="ECO:0000256" key="1">
    <source>
        <dbReference type="ARBA" id="ARBA00022679"/>
    </source>
</evidence>
<dbReference type="PANTHER" id="PTHR39560">
    <property type="entry name" value="PROTEIN ADENYLYLTRANSFERASE FIC-RELATED"/>
    <property type="match status" value="1"/>
</dbReference>
<organism evidence="9">
    <name type="scientific">Haemophilus influenzae biotype aegyptius</name>
    <dbReference type="NCBI Taxonomy" id="725"/>
    <lineage>
        <taxon>Bacteria</taxon>
        <taxon>Pseudomonadati</taxon>
        <taxon>Pseudomonadota</taxon>
        <taxon>Gammaproteobacteria</taxon>
        <taxon>Pasteurellales</taxon>
        <taxon>Pasteurellaceae</taxon>
        <taxon>Haemophilus</taxon>
    </lineage>
</organism>
<evidence type="ECO:0000256" key="3">
    <source>
        <dbReference type="ARBA" id="ARBA00022741"/>
    </source>
</evidence>
<dbReference type="InterPro" id="IPR003812">
    <property type="entry name" value="Fido"/>
</dbReference>
<dbReference type="Gene3D" id="1.10.3290.10">
    <property type="entry name" value="Fido-like domain"/>
    <property type="match status" value="1"/>
</dbReference>
<evidence type="ECO:0000259" key="8">
    <source>
        <dbReference type="PROSITE" id="PS51459"/>
    </source>
</evidence>
<keyword evidence="1" id="KW-0808">Transferase</keyword>
<evidence type="ECO:0000313" key="9">
    <source>
        <dbReference type="EMBL" id="AAV40872.1"/>
    </source>
</evidence>
<name>Q4L0U9_HAEIF</name>
<protein>
    <recommendedName>
        <fullName evidence="5">protein adenylyltransferase</fullName>
        <ecNumber evidence="5">2.7.7.108</ecNumber>
    </recommendedName>
</protein>